<feature type="compositionally biased region" description="Basic residues" evidence="2">
    <location>
        <begin position="259"/>
        <end position="272"/>
    </location>
</feature>
<sequence>MDSGLEDEDEVEVDDDFASIYHRVKRVRRVMAGAIEAGDLPAKDVEANPPSSNPYPLSRQVFNLEKREQEAQDKCKFLEKEYQELAVTVERLTTARDEERSDNEARCKSLEAANAASLEQLKEEKDKLEDLCIKNESLAADLAAASEEKTFLTEMLEEKTHESYVFRCALAVVFKLTPSIRERITFRDLLRDVLLHYYNKRQKERQNQENQNQHQESQGQEQNDTTMDSEPPPQQEQQQDSSPWTSDAAESDVGSKDLRLRRKRPWAARAKRSSGDTDDDMPLIDVLKKRPKKSKTMSSSHGETSSVA</sequence>
<dbReference type="Proteomes" id="UP000827724">
    <property type="component" value="Unassembled WGS sequence"/>
</dbReference>
<evidence type="ECO:0000256" key="2">
    <source>
        <dbReference type="SAM" id="MobiDB-lite"/>
    </source>
</evidence>
<feature type="coiled-coil region" evidence="1">
    <location>
        <begin position="61"/>
        <end position="162"/>
    </location>
</feature>
<evidence type="ECO:0000313" key="4">
    <source>
        <dbReference type="Proteomes" id="UP000827724"/>
    </source>
</evidence>
<evidence type="ECO:0000313" key="3">
    <source>
        <dbReference type="EMBL" id="KAH6605917.1"/>
    </source>
</evidence>
<accession>A0A9P8TVD5</accession>
<gene>
    <name evidence="3" type="ORF">Trco_005070</name>
</gene>
<protein>
    <submittedName>
        <fullName evidence="3">Uncharacterized protein</fullName>
    </submittedName>
</protein>
<comment type="caution">
    <text evidence="3">The sequence shown here is derived from an EMBL/GenBank/DDBJ whole genome shotgun (WGS) entry which is preliminary data.</text>
</comment>
<organism evidence="3 4">
    <name type="scientific">Trichoderma cornu-damae</name>
    <dbReference type="NCBI Taxonomy" id="654480"/>
    <lineage>
        <taxon>Eukaryota</taxon>
        <taxon>Fungi</taxon>
        <taxon>Dikarya</taxon>
        <taxon>Ascomycota</taxon>
        <taxon>Pezizomycotina</taxon>
        <taxon>Sordariomycetes</taxon>
        <taxon>Hypocreomycetidae</taxon>
        <taxon>Hypocreales</taxon>
        <taxon>Hypocreaceae</taxon>
        <taxon>Trichoderma</taxon>
    </lineage>
</organism>
<feature type="region of interest" description="Disordered" evidence="2">
    <location>
        <begin position="202"/>
        <end position="308"/>
    </location>
</feature>
<keyword evidence="4" id="KW-1185">Reference proteome</keyword>
<feature type="compositionally biased region" description="Low complexity" evidence="2">
    <location>
        <begin position="208"/>
        <end position="223"/>
    </location>
</feature>
<reference evidence="3" key="1">
    <citation type="submission" date="2021-08" db="EMBL/GenBank/DDBJ databases">
        <title>Chromosome-Level Trichoderma cornu-damae using Hi-C Data.</title>
        <authorList>
            <person name="Kim C.S."/>
        </authorList>
    </citation>
    <scope>NUCLEOTIDE SEQUENCE</scope>
    <source>
        <strain evidence="3">KA19-0412C</strain>
    </source>
</reference>
<dbReference type="AlphaFoldDB" id="A0A9P8TVD5"/>
<dbReference type="EMBL" id="JAIWOZ010000004">
    <property type="protein sequence ID" value="KAH6605917.1"/>
    <property type="molecule type" value="Genomic_DNA"/>
</dbReference>
<dbReference type="OrthoDB" id="4900343at2759"/>
<keyword evidence="1" id="KW-0175">Coiled coil</keyword>
<name>A0A9P8TVD5_9HYPO</name>
<evidence type="ECO:0000256" key="1">
    <source>
        <dbReference type="SAM" id="Coils"/>
    </source>
</evidence>
<proteinExistence type="predicted"/>
<feature type="compositionally biased region" description="Polar residues" evidence="2">
    <location>
        <begin position="296"/>
        <end position="308"/>
    </location>
</feature>